<comment type="similarity">
    <text evidence="7">Belongs to the helicase family. DinG subfamily. Type 2 sub-subfamily.</text>
</comment>
<dbReference type="Pfam" id="PF00929">
    <property type="entry name" value="RNase_T"/>
    <property type="match status" value="1"/>
</dbReference>
<dbReference type="Pfam" id="PF13307">
    <property type="entry name" value="Helicase_C_2"/>
    <property type="match status" value="1"/>
</dbReference>
<dbReference type="GO" id="GO:0005524">
    <property type="term" value="F:ATP binding"/>
    <property type="evidence" value="ECO:0007669"/>
    <property type="project" value="UniProtKB-UniRule"/>
</dbReference>
<name>A0A2U3LXW5_9FIRM</name>
<evidence type="ECO:0000256" key="1">
    <source>
        <dbReference type="ARBA" id="ARBA00001966"/>
    </source>
</evidence>
<feature type="domain" description="Helicase ATP-binding" evidence="9">
    <location>
        <begin position="247"/>
        <end position="534"/>
    </location>
</feature>
<dbReference type="GO" id="GO:0003676">
    <property type="term" value="F:nucleic acid binding"/>
    <property type="evidence" value="ECO:0007669"/>
    <property type="project" value="InterPro"/>
</dbReference>
<dbReference type="GO" id="GO:0006139">
    <property type="term" value="P:nucleobase-containing compound metabolic process"/>
    <property type="evidence" value="ECO:0007669"/>
    <property type="project" value="InterPro"/>
</dbReference>
<gene>
    <name evidence="7" type="primary">dinG</name>
    <name evidence="11" type="ORF">SBF1_950049</name>
</gene>
<dbReference type="GO" id="GO:0008408">
    <property type="term" value="F:3'-5' exonuclease activity"/>
    <property type="evidence" value="ECO:0007669"/>
    <property type="project" value="UniProtKB-UniRule"/>
</dbReference>
<evidence type="ECO:0000256" key="6">
    <source>
        <dbReference type="ARBA" id="ARBA00048954"/>
    </source>
</evidence>
<dbReference type="InterPro" id="IPR045028">
    <property type="entry name" value="DinG/Rad3-like"/>
</dbReference>
<dbReference type="InterPro" id="IPR036397">
    <property type="entry name" value="RNaseH_sf"/>
</dbReference>
<dbReference type="EMBL" id="OMOF01000945">
    <property type="protein sequence ID" value="SPF56771.1"/>
    <property type="molecule type" value="Genomic_DNA"/>
</dbReference>
<evidence type="ECO:0000259" key="9">
    <source>
        <dbReference type="PROSITE" id="PS51193"/>
    </source>
</evidence>
<dbReference type="PANTHER" id="PTHR11472">
    <property type="entry name" value="DNA REPAIR DEAD HELICASE RAD3/XP-D SUBFAMILY MEMBER"/>
    <property type="match status" value="1"/>
</dbReference>
<feature type="domain" description="Helicase C-terminal" evidence="10">
    <location>
        <begin position="734"/>
        <end position="914"/>
    </location>
</feature>
<dbReference type="SUPFAM" id="SSF52540">
    <property type="entry name" value="P-loop containing nucleoside triphosphate hydrolases"/>
    <property type="match status" value="2"/>
</dbReference>
<dbReference type="SMART" id="SM00491">
    <property type="entry name" value="HELICc2"/>
    <property type="match status" value="1"/>
</dbReference>
<dbReference type="Gene3D" id="3.30.420.10">
    <property type="entry name" value="Ribonuclease H-like superfamily/Ribonuclease H"/>
    <property type="match status" value="1"/>
</dbReference>
<dbReference type="InterPro" id="IPR001650">
    <property type="entry name" value="Helicase_C-like"/>
</dbReference>
<dbReference type="InterPro" id="IPR006555">
    <property type="entry name" value="ATP-dep_Helicase_C"/>
</dbReference>
<organism evidence="11 12">
    <name type="scientific">Candidatus Desulfosporosinus infrequens</name>
    <dbReference type="NCBI Taxonomy" id="2043169"/>
    <lineage>
        <taxon>Bacteria</taxon>
        <taxon>Bacillati</taxon>
        <taxon>Bacillota</taxon>
        <taxon>Clostridia</taxon>
        <taxon>Eubacteriales</taxon>
        <taxon>Desulfitobacteriaceae</taxon>
        <taxon>Desulfosporosinus</taxon>
    </lineage>
</organism>
<feature type="domain" description="Helicase ATP-binding" evidence="8">
    <location>
        <begin position="269"/>
        <end position="477"/>
    </location>
</feature>
<protein>
    <recommendedName>
        <fullName evidence="7">3'-5' exonuclease DinG</fullName>
        <ecNumber evidence="7">3.1.-.-</ecNumber>
    </recommendedName>
</protein>
<reference evidence="12" key="1">
    <citation type="submission" date="2018-02" db="EMBL/GenBank/DDBJ databases">
        <authorList>
            <person name="Hausmann B."/>
        </authorList>
    </citation>
    <scope>NUCLEOTIDE SEQUENCE [LARGE SCALE GENOMIC DNA]</scope>
    <source>
        <strain evidence="12">Peat soil MAG SbF1</strain>
    </source>
</reference>
<dbReference type="InterPro" id="IPR014013">
    <property type="entry name" value="Helic_SF1/SF2_ATP-bd_DinG/Rad3"/>
</dbReference>
<evidence type="ECO:0000259" key="10">
    <source>
        <dbReference type="PROSITE" id="PS51194"/>
    </source>
</evidence>
<keyword evidence="4 7" id="KW-0378">Hydrolase</keyword>
<dbReference type="PROSITE" id="PS51192">
    <property type="entry name" value="HELICASE_ATP_BIND_1"/>
    <property type="match status" value="1"/>
</dbReference>
<keyword evidence="7 11" id="KW-0269">Exonuclease</keyword>
<evidence type="ECO:0000256" key="2">
    <source>
        <dbReference type="ARBA" id="ARBA00022722"/>
    </source>
</evidence>
<dbReference type="InterPro" id="IPR011545">
    <property type="entry name" value="DEAD/DEAH_box_helicase_dom"/>
</dbReference>
<accession>A0A2U3LXW5</accession>
<evidence type="ECO:0000256" key="7">
    <source>
        <dbReference type="HAMAP-Rule" id="MF_02206"/>
    </source>
</evidence>
<dbReference type="SMART" id="SM00479">
    <property type="entry name" value="EXOIII"/>
    <property type="match status" value="1"/>
</dbReference>
<sequence length="931" mass="105674">MSKDIVFFDIETTGLEVEQNEVIEFAALRIRNGQIQESCHFLVQLEQEITVKVLMLTGLLADELSNLSPLNEHRQEILDFFEDAILVGHHIALDISILEKKLKVNFQQSQWDTLELARIFFPTVHHYQLAYLAEKLSLASGERGGLHRSETNAWLTWKLFEACNRKGLEYDLSFFDQAKGFLEGWAGRSFIDEAYKEITRRFSDRQIRTDFVTAPIPEGLFAQKKTPAPNVPCSIDWVVDSFSPGGILERSLPGYESRPGQVRMAKLIAEGLSSSQHVVVEAGTGTGKSFAYLIPSLWLAVKTGQKVVIATHTIPLQAQLQNKDIPILENILPFSFRVAVLKGKNNYCCLKKWQGCLVNPGEIPRGEQRLALLSVLVWLRETQTGDLQEISKVPGLMQIWPSLSADNEMCIPGKCSKAGVCFLQRARKKAEEADLLIVNHSLLFSDIKTDYNVLPEYHRLVIDEAHQIYQTALQHLGSDLSLDNVTRIIENIYRLSGPNFYGTVRQRLGSLAHNVPDVPWDVFEKRLENIPEICALVLEQAKELFQLLSLILGTERTFRFIANHATQTWWQGLNVQIENLFGRIKALATLLESLVSTFSGEDGDEAEELKYVLTGHQRELQALLDTLILVTDVKNPKQVTWLEQNSRLFLKTSPIEVSDILKEKIFSRLDVVILTSATLSISDSFGHFLRDIGLPEATITAQVDSPFDYERQMRLFVVKKGLNHQNSDEQKARDLSEFIYEVAERMEGRTLVLFTAHKLLRETYALLQLRLAQIGIATLAQGIHGERSNLLEAFKRNPKSVLLGANSFWEGIDIPGDTLSCVILVKLPFWPPTLPLIEARSEFLKSQGRDPFQELFLPEAVIRFKQGFGRLIRSKGDRGVVILLDDRAIDKYYGRFFLSSLPIQTHVRGENKLVFRKIDEWNARELDEELL</sequence>
<dbReference type="InterPro" id="IPR006310">
    <property type="entry name" value="DinG"/>
</dbReference>
<comment type="function">
    <text evidence="7">3'-5' exonuclease.</text>
</comment>
<dbReference type="PROSITE" id="PS51194">
    <property type="entry name" value="HELICASE_CTER"/>
    <property type="match status" value="1"/>
</dbReference>
<dbReference type="HAMAP" id="MF_02206">
    <property type="entry name" value="DinG_exonucl"/>
    <property type="match status" value="1"/>
</dbReference>
<dbReference type="CDD" id="cd06127">
    <property type="entry name" value="DEDDh"/>
    <property type="match status" value="1"/>
</dbReference>
<dbReference type="Pfam" id="PF00270">
    <property type="entry name" value="DEAD"/>
    <property type="match status" value="1"/>
</dbReference>
<dbReference type="PROSITE" id="PS51193">
    <property type="entry name" value="HELICASE_ATP_BIND_2"/>
    <property type="match status" value="1"/>
</dbReference>
<dbReference type="Proteomes" id="UP000238916">
    <property type="component" value="Unassembled WGS sequence"/>
</dbReference>
<dbReference type="InterPro" id="IPR027417">
    <property type="entry name" value="P-loop_NTPase"/>
</dbReference>
<comment type="catalytic activity">
    <reaction evidence="6">
        <text>ATP + H2O = ADP + phosphate + H(+)</text>
        <dbReference type="Rhea" id="RHEA:13065"/>
        <dbReference type="ChEBI" id="CHEBI:15377"/>
        <dbReference type="ChEBI" id="CHEBI:15378"/>
        <dbReference type="ChEBI" id="CHEBI:30616"/>
        <dbReference type="ChEBI" id="CHEBI:43474"/>
        <dbReference type="ChEBI" id="CHEBI:456216"/>
        <dbReference type="EC" id="5.6.2.3"/>
    </reaction>
</comment>
<evidence type="ECO:0000313" key="11">
    <source>
        <dbReference type="EMBL" id="SPF56771.1"/>
    </source>
</evidence>
<proteinExistence type="inferred from homology"/>
<comment type="cofactor">
    <cofactor evidence="1">
        <name>[4Fe-4S] cluster</name>
        <dbReference type="ChEBI" id="CHEBI:49883"/>
    </cofactor>
</comment>
<dbReference type="InterPro" id="IPR012337">
    <property type="entry name" value="RNaseH-like_sf"/>
</dbReference>
<keyword evidence="5 7" id="KW-0067">ATP-binding</keyword>
<dbReference type="InterPro" id="IPR013520">
    <property type="entry name" value="Ribonucl_H"/>
</dbReference>
<evidence type="ECO:0000256" key="5">
    <source>
        <dbReference type="ARBA" id="ARBA00022840"/>
    </source>
</evidence>
<dbReference type="SMART" id="SM00487">
    <property type="entry name" value="DEXDc"/>
    <property type="match status" value="1"/>
</dbReference>
<keyword evidence="3 7" id="KW-0547">Nucleotide-binding</keyword>
<feature type="binding site" evidence="7">
    <location>
        <begin position="282"/>
        <end position="289"/>
    </location>
    <ligand>
        <name>ATP</name>
        <dbReference type="ChEBI" id="CHEBI:30616"/>
    </ligand>
</feature>
<dbReference type="Gene3D" id="3.40.50.300">
    <property type="entry name" value="P-loop containing nucleotide triphosphate hydrolases"/>
    <property type="match status" value="2"/>
</dbReference>
<feature type="short sequence motif" description="DEAH box" evidence="7">
    <location>
        <begin position="463"/>
        <end position="466"/>
    </location>
</feature>
<dbReference type="InterPro" id="IPR014001">
    <property type="entry name" value="Helicase_ATP-bd"/>
</dbReference>
<evidence type="ECO:0000313" key="12">
    <source>
        <dbReference type="Proteomes" id="UP000238916"/>
    </source>
</evidence>
<dbReference type="AlphaFoldDB" id="A0A2U3LXW5"/>
<evidence type="ECO:0000256" key="4">
    <source>
        <dbReference type="ARBA" id="ARBA00022801"/>
    </source>
</evidence>
<dbReference type="GO" id="GO:0016887">
    <property type="term" value="F:ATP hydrolysis activity"/>
    <property type="evidence" value="ECO:0007669"/>
    <property type="project" value="RHEA"/>
</dbReference>
<keyword evidence="2 7" id="KW-0540">Nuclease</keyword>
<dbReference type="OrthoDB" id="9803913at2"/>
<evidence type="ECO:0000256" key="3">
    <source>
        <dbReference type="ARBA" id="ARBA00022741"/>
    </source>
</evidence>
<dbReference type="PANTHER" id="PTHR11472:SF34">
    <property type="entry name" value="REGULATOR OF TELOMERE ELONGATION HELICASE 1"/>
    <property type="match status" value="1"/>
</dbReference>
<dbReference type="EC" id="3.1.-.-" evidence="7"/>
<dbReference type="SUPFAM" id="SSF53098">
    <property type="entry name" value="Ribonuclease H-like"/>
    <property type="match status" value="1"/>
</dbReference>
<evidence type="ECO:0000259" key="8">
    <source>
        <dbReference type="PROSITE" id="PS51192"/>
    </source>
</evidence>
<dbReference type="GO" id="GO:0043139">
    <property type="term" value="F:5'-3' DNA helicase activity"/>
    <property type="evidence" value="ECO:0007669"/>
    <property type="project" value="UniProtKB-EC"/>
</dbReference>